<feature type="domain" description="Bacterial type II secretion system protein E" evidence="2">
    <location>
        <begin position="65"/>
        <end position="333"/>
    </location>
</feature>
<reference evidence="3 4" key="1">
    <citation type="submission" date="2020-08" db="EMBL/GenBank/DDBJ databases">
        <title>Genome public.</title>
        <authorList>
            <person name="Liu C."/>
            <person name="Sun Q."/>
        </authorList>
    </citation>
    <scope>NUCLEOTIDE SEQUENCE [LARGE SCALE GENOMIC DNA]</scope>
    <source>
        <strain evidence="3 4">BX0805</strain>
    </source>
</reference>
<dbReference type="InterPro" id="IPR050921">
    <property type="entry name" value="T4SS_GSP_E_ATPase"/>
</dbReference>
<dbReference type="RefSeq" id="WP_186982336.1">
    <property type="nucleotide sequence ID" value="NZ_JACOQH010000006.1"/>
</dbReference>
<dbReference type="SUPFAM" id="SSF52540">
    <property type="entry name" value="P-loop containing nucleoside triphosphate hydrolases"/>
    <property type="match status" value="1"/>
</dbReference>
<name>A0ABR7IBH1_9FIRM</name>
<proteinExistence type="inferred from homology"/>
<evidence type="ECO:0000256" key="1">
    <source>
        <dbReference type="ARBA" id="ARBA00006611"/>
    </source>
</evidence>
<gene>
    <name evidence="3" type="ORF">H8Z76_09500</name>
</gene>
<dbReference type="Gene3D" id="3.40.50.300">
    <property type="entry name" value="P-loop containing nucleotide triphosphate hydrolases"/>
    <property type="match status" value="1"/>
</dbReference>
<evidence type="ECO:0000259" key="2">
    <source>
        <dbReference type="Pfam" id="PF00437"/>
    </source>
</evidence>
<dbReference type="PANTHER" id="PTHR30486">
    <property type="entry name" value="TWITCHING MOTILITY PROTEIN PILT"/>
    <property type="match status" value="1"/>
</dbReference>
<dbReference type="Gene3D" id="3.30.450.380">
    <property type="match status" value="1"/>
</dbReference>
<protein>
    <submittedName>
        <fullName evidence="3">CpaF family protein</fullName>
    </submittedName>
</protein>
<dbReference type="InterPro" id="IPR001482">
    <property type="entry name" value="T2SS/T4SS_dom"/>
</dbReference>
<dbReference type="EMBL" id="JACOQH010000006">
    <property type="protein sequence ID" value="MBC5754240.1"/>
    <property type="molecule type" value="Genomic_DNA"/>
</dbReference>
<sequence length="402" mass="45304">MSKEQGDEIRKNVLERMDVSRDLADEELCDLIQEEMKESRRGRVISLMQREKLTERVFNSLRKLDVLQELLEDEEITEIMVNGPEKIFYEKRGGLYQWDKQFSSVDKLEDIIQQIAGNSNRMVNESSPIVDTRLSDGSRVNIVLHPIALDGSMICIRKFPKEPLGMRQLLAYHSISEEAADFLKKLVRAGYNIFVSGGTGSGKTTFLNALSEFIPEEERIITIEDSAELKITGIPNLVRLETRNANAQGTNAVSMRDLIKTALRMRPDRIIVGECRGAEALDMLQAMNTGHDGSLSTGHANSARDMLSRLETMVLMGMELPLAAIRGQIASGIDIFVHLGRMRDRSRKVLEIAEVDGIKDGEIVLQPLFLFRETGHDNSRVEGVWEKAGELKHKDKLYFAGE</sequence>
<organism evidence="3 4">
    <name type="scientific">Roseburia yibonii</name>
    <dbReference type="NCBI Taxonomy" id="2763063"/>
    <lineage>
        <taxon>Bacteria</taxon>
        <taxon>Bacillati</taxon>
        <taxon>Bacillota</taxon>
        <taxon>Clostridia</taxon>
        <taxon>Lachnospirales</taxon>
        <taxon>Lachnospiraceae</taxon>
        <taxon>Roseburia</taxon>
    </lineage>
</organism>
<accession>A0ABR7IBH1</accession>
<dbReference type="Pfam" id="PF00437">
    <property type="entry name" value="T2SSE"/>
    <property type="match status" value="1"/>
</dbReference>
<keyword evidence="4" id="KW-1185">Reference proteome</keyword>
<dbReference type="Proteomes" id="UP000621540">
    <property type="component" value="Unassembled WGS sequence"/>
</dbReference>
<evidence type="ECO:0000313" key="4">
    <source>
        <dbReference type="Proteomes" id="UP000621540"/>
    </source>
</evidence>
<dbReference type="PANTHER" id="PTHR30486:SF15">
    <property type="entry name" value="TYPE II_IV SECRETION SYSTEM ATPASE"/>
    <property type="match status" value="1"/>
</dbReference>
<evidence type="ECO:0000313" key="3">
    <source>
        <dbReference type="EMBL" id="MBC5754240.1"/>
    </source>
</evidence>
<comment type="caution">
    <text evidence="3">The sequence shown here is derived from an EMBL/GenBank/DDBJ whole genome shotgun (WGS) entry which is preliminary data.</text>
</comment>
<comment type="similarity">
    <text evidence="1">Belongs to the GSP E family.</text>
</comment>
<dbReference type="InterPro" id="IPR027417">
    <property type="entry name" value="P-loop_NTPase"/>
</dbReference>
<dbReference type="CDD" id="cd01130">
    <property type="entry name" value="VirB11-like_ATPase"/>
    <property type="match status" value="1"/>
</dbReference>